<evidence type="ECO:0000313" key="2">
    <source>
        <dbReference type="EMBL" id="MBA8795973.1"/>
    </source>
</evidence>
<feature type="compositionally biased region" description="Low complexity" evidence="1">
    <location>
        <begin position="1"/>
        <end position="40"/>
    </location>
</feature>
<sequence>MAPAKKSAATSTSAAKKSAAKKSGAAKATTKTTAKTPAKTAGRKSSSVGLTAEERAAMKEYAAERKRASGGGDKKAAERQALFDKIAELAPDERALAERLHAIVTEVAPDLDPRTWYGMPAYARDGKVVFFLQPASKFGARYATLGFNDAARLDDGAMWPTAYALTEPTEKDFDRIAELITRAVG</sequence>
<evidence type="ECO:0000313" key="3">
    <source>
        <dbReference type="Proteomes" id="UP000523079"/>
    </source>
</evidence>
<name>A0A7W3P7F5_9ACTN</name>
<organism evidence="2 3">
    <name type="scientific">Microlunatus kandeliicorticis</name>
    <dbReference type="NCBI Taxonomy" id="1759536"/>
    <lineage>
        <taxon>Bacteria</taxon>
        <taxon>Bacillati</taxon>
        <taxon>Actinomycetota</taxon>
        <taxon>Actinomycetes</taxon>
        <taxon>Propionibacteriales</taxon>
        <taxon>Propionibacteriaceae</taxon>
        <taxon>Microlunatus</taxon>
    </lineage>
</organism>
<feature type="region of interest" description="Disordered" evidence="1">
    <location>
        <begin position="1"/>
        <end position="53"/>
    </location>
</feature>
<evidence type="ECO:0000256" key="1">
    <source>
        <dbReference type="SAM" id="MobiDB-lite"/>
    </source>
</evidence>
<dbReference type="SUPFAM" id="SSF159888">
    <property type="entry name" value="YdhG-like"/>
    <property type="match status" value="1"/>
</dbReference>
<keyword evidence="3" id="KW-1185">Reference proteome</keyword>
<dbReference type="AlphaFoldDB" id="A0A7W3P7F5"/>
<accession>A0A7W3P7F5</accession>
<reference evidence="2 3" key="1">
    <citation type="submission" date="2020-07" db="EMBL/GenBank/DDBJ databases">
        <title>Sequencing the genomes of 1000 actinobacteria strains.</title>
        <authorList>
            <person name="Klenk H.-P."/>
        </authorList>
    </citation>
    <scope>NUCLEOTIDE SEQUENCE [LARGE SCALE GENOMIC DNA]</scope>
    <source>
        <strain evidence="2 3">DSM 100723</strain>
    </source>
</reference>
<dbReference type="Proteomes" id="UP000523079">
    <property type="component" value="Unassembled WGS sequence"/>
</dbReference>
<dbReference type="Gene3D" id="3.90.1150.200">
    <property type="match status" value="1"/>
</dbReference>
<protein>
    <submittedName>
        <fullName evidence="2">Uncharacterized protein YdhG (YjbR/CyaY superfamily)</fullName>
    </submittedName>
</protein>
<proteinExistence type="predicted"/>
<dbReference type="RefSeq" id="WP_182561564.1">
    <property type="nucleotide sequence ID" value="NZ_JACGWT010000006.1"/>
</dbReference>
<gene>
    <name evidence="2" type="ORF">FHX74_003614</name>
</gene>
<dbReference type="EMBL" id="JACGWT010000006">
    <property type="protein sequence ID" value="MBA8795973.1"/>
    <property type="molecule type" value="Genomic_DNA"/>
</dbReference>
<comment type="caution">
    <text evidence="2">The sequence shown here is derived from an EMBL/GenBank/DDBJ whole genome shotgun (WGS) entry which is preliminary data.</text>
</comment>